<dbReference type="AlphaFoldDB" id="L8JKS4"/>
<keyword evidence="2" id="KW-1185">Reference proteome</keyword>
<dbReference type="Proteomes" id="UP000011135">
    <property type="component" value="Unassembled WGS sequence"/>
</dbReference>
<comment type="caution">
    <text evidence="1">The sequence shown here is derived from an EMBL/GenBank/DDBJ whole genome shotgun (WGS) entry which is preliminary data.</text>
</comment>
<accession>L8JKS4</accession>
<name>L8JKS4_9BACT</name>
<dbReference type="STRING" id="1237149.C900_05821"/>
<sequence>MRAVLLIFSTCLLFFLSVWLLRDNIRRWILPNRVIVQAQGNVDAEQVKIYWTAETADDTLTIFSGARQTDAIFEAGGFNIFLLYYQNQQVAQFEQFKQSVTAPHTYTFHLWQEGDSIYTNLKIYGPDANL</sequence>
<protein>
    <submittedName>
        <fullName evidence="1">Uncharacterized protein</fullName>
    </submittedName>
</protein>
<gene>
    <name evidence="1" type="ORF">C900_05821</name>
</gene>
<proteinExistence type="predicted"/>
<evidence type="ECO:0000313" key="1">
    <source>
        <dbReference type="EMBL" id="ELR68808.1"/>
    </source>
</evidence>
<reference evidence="1 2" key="1">
    <citation type="submission" date="2012-12" db="EMBL/GenBank/DDBJ databases">
        <title>Genome assembly of Fulvivirga imtechensis AK7.</title>
        <authorList>
            <person name="Nupur N."/>
            <person name="Khatri I."/>
            <person name="Kumar R."/>
            <person name="Subramanian S."/>
            <person name="Pinnaka A."/>
        </authorList>
    </citation>
    <scope>NUCLEOTIDE SEQUENCE [LARGE SCALE GENOMIC DNA]</scope>
    <source>
        <strain evidence="1 2">AK7</strain>
    </source>
</reference>
<evidence type="ECO:0000313" key="2">
    <source>
        <dbReference type="Proteomes" id="UP000011135"/>
    </source>
</evidence>
<dbReference type="OrthoDB" id="982305at2"/>
<dbReference type="RefSeq" id="WP_009582886.1">
    <property type="nucleotide sequence ID" value="NZ_AMZN01000092.1"/>
</dbReference>
<organism evidence="1 2">
    <name type="scientific">Fulvivirga imtechensis AK7</name>
    <dbReference type="NCBI Taxonomy" id="1237149"/>
    <lineage>
        <taxon>Bacteria</taxon>
        <taxon>Pseudomonadati</taxon>
        <taxon>Bacteroidota</taxon>
        <taxon>Cytophagia</taxon>
        <taxon>Cytophagales</taxon>
        <taxon>Fulvivirgaceae</taxon>
        <taxon>Fulvivirga</taxon>
    </lineage>
</organism>
<dbReference type="EMBL" id="AMZN01000092">
    <property type="protein sequence ID" value="ELR68808.1"/>
    <property type="molecule type" value="Genomic_DNA"/>
</dbReference>